<comment type="caution">
    <text evidence="3">The sequence shown here is derived from an EMBL/GenBank/DDBJ whole genome shotgun (WGS) entry which is preliminary data.</text>
</comment>
<evidence type="ECO:0000256" key="2">
    <source>
        <dbReference type="ARBA" id="ARBA00022803"/>
    </source>
</evidence>
<sequence length="495" mass="56928">MGLFDFFKKPKSEEEQFQEAVASKDYFKIAEIGKKIIKRNPNSLSILNFYVDALVRLGKKKEALQSIIEFAEKKIREEYYDIAIAVLKKALRIDPFNVKVLRLLAHAYEKKGLYYEAFKLLINTYKTMMDASSDTTRIVELIQELLEKRFHPFFYEKYADLLAGNGSLEEAFKNYVLAGNMYVNLKDYKGALRSLFKARNIRRTENMDRQLVEVVSHLKGEDVSSILLKILETNASNPEFLKFVIETFRSSGSLESLRKVASVISSPKAKYYLLSGISFEEGEIEDAKEYLQRLKLVDDGFYNSMLSFASSRYDINISSIDSRQVEKELPEVKDILEAFDEALNVNDLISDYVDDISLGVETFRDVDREVEQIEKDGTKYISLAEAMLGLEKYQEAIENAKKVLKNSKHFLKAVSIIVQSLKSLGRYNEALEFLTDILQREDLTSDKAAKIKALMGEIYEALGEKDRALLWYKEANKDLHEEELSRKIALLSTNR</sequence>
<dbReference type="RefSeq" id="WP_283400841.1">
    <property type="nucleotide sequence ID" value="NZ_FXUB01000004.1"/>
</dbReference>
<keyword evidence="2" id="KW-0802">TPR repeat</keyword>
<evidence type="ECO:0008006" key="5">
    <source>
        <dbReference type="Google" id="ProtNLM"/>
    </source>
</evidence>
<evidence type="ECO:0000313" key="3">
    <source>
        <dbReference type="EMBL" id="SMP15393.1"/>
    </source>
</evidence>
<accession>A0ABY1NR10</accession>
<gene>
    <name evidence="3" type="ORF">SAMN06265339_1390</name>
</gene>
<evidence type="ECO:0000256" key="1">
    <source>
        <dbReference type="ARBA" id="ARBA00022737"/>
    </source>
</evidence>
<evidence type="ECO:0000313" key="4">
    <source>
        <dbReference type="Proteomes" id="UP001157911"/>
    </source>
</evidence>
<proteinExistence type="predicted"/>
<dbReference type="Gene3D" id="1.25.40.10">
    <property type="entry name" value="Tetratricopeptide repeat domain"/>
    <property type="match status" value="2"/>
</dbReference>
<protein>
    <recommendedName>
        <fullName evidence="5">Tetratricopeptide repeat protein</fullName>
    </recommendedName>
</protein>
<dbReference type="EMBL" id="FXUB01000004">
    <property type="protein sequence ID" value="SMP15393.1"/>
    <property type="molecule type" value="Genomic_DNA"/>
</dbReference>
<name>A0ABY1NR10_9BACT</name>
<dbReference type="SUPFAM" id="SSF48452">
    <property type="entry name" value="TPR-like"/>
    <property type="match status" value="1"/>
</dbReference>
<dbReference type="PANTHER" id="PTHR44943">
    <property type="entry name" value="CELLULOSE SYNTHASE OPERON PROTEIN C"/>
    <property type="match status" value="1"/>
</dbReference>
<keyword evidence="1" id="KW-0677">Repeat</keyword>
<reference evidence="3 4" key="1">
    <citation type="submission" date="2017-05" db="EMBL/GenBank/DDBJ databases">
        <authorList>
            <person name="Varghese N."/>
            <person name="Submissions S."/>
        </authorList>
    </citation>
    <scope>NUCLEOTIDE SEQUENCE [LARGE SCALE GENOMIC DNA]</scope>
    <source>
        <strain evidence="3 4">DSM 15522</strain>
    </source>
</reference>
<dbReference type="PANTHER" id="PTHR44943:SF8">
    <property type="entry name" value="TPR REPEAT-CONTAINING PROTEIN MJ0263"/>
    <property type="match status" value="1"/>
</dbReference>
<dbReference type="InterPro" id="IPR051685">
    <property type="entry name" value="Ycf3/AcsC/BcsC/TPR_MFPF"/>
</dbReference>
<organism evidence="3 4">
    <name type="scientific">Desulfurobacterium pacificum</name>
    <dbReference type="NCBI Taxonomy" id="240166"/>
    <lineage>
        <taxon>Bacteria</taxon>
        <taxon>Pseudomonadati</taxon>
        <taxon>Aquificota</taxon>
        <taxon>Aquificia</taxon>
        <taxon>Desulfurobacteriales</taxon>
        <taxon>Desulfurobacteriaceae</taxon>
        <taxon>Desulfurobacterium</taxon>
    </lineage>
</organism>
<dbReference type="Proteomes" id="UP001157911">
    <property type="component" value="Unassembled WGS sequence"/>
</dbReference>
<dbReference type="InterPro" id="IPR011990">
    <property type="entry name" value="TPR-like_helical_dom_sf"/>
</dbReference>
<keyword evidence="4" id="KW-1185">Reference proteome</keyword>